<proteinExistence type="predicted"/>
<accession>W0V4K7</accession>
<keyword evidence="2" id="KW-1185">Reference proteome</keyword>
<reference evidence="1 2" key="1">
    <citation type="journal article" date="2015" name="Genome Announc.">
        <title>Genome Sequence of Mushroom Soft-Rot Pathogen Janthinobacterium agaricidamnosum.</title>
        <authorList>
            <person name="Graupner K."/>
            <person name="Lackner G."/>
            <person name="Hertweck C."/>
        </authorList>
    </citation>
    <scope>NUCLEOTIDE SEQUENCE [LARGE SCALE GENOMIC DNA]</scope>
    <source>
        <strain evidence="2">NBRC 102515 / DSM 9628</strain>
    </source>
</reference>
<evidence type="ECO:0000313" key="2">
    <source>
        <dbReference type="Proteomes" id="UP000027604"/>
    </source>
</evidence>
<dbReference type="Proteomes" id="UP000027604">
    <property type="component" value="Chromosome I"/>
</dbReference>
<organism evidence="1 2">
    <name type="scientific">Janthinobacterium agaricidamnosum NBRC 102515 = DSM 9628</name>
    <dbReference type="NCBI Taxonomy" id="1349767"/>
    <lineage>
        <taxon>Bacteria</taxon>
        <taxon>Pseudomonadati</taxon>
        <taxon>Pseudomonadota</taxon>
        <taxon>Betaproteobacteria</taxon>
        <taxon>Burkholderiales</taxon>
        <taxon>Oxalobacteraceae</taxon>
        <taxon>Janthinobacterium</taxon>
    </lineage>
</organism>
<dbReference type="PATRIC" id="fig|1349767.4.peg.3250"/>
<evidence type="ECO:0000313" key="1">
    <source>
        <dbReference type="EMBL" id="CDG82207.1"/>
    </source>
</evidence>
<sequence length="45" mass="4763">MVGQSKGRRARGGVACAGPWSPIIRGPGWQAQALARCPGFRRQAV</sequence>
<protein>
    <submittedName>
        <fullName evidence="1">Uncharacterized protein</fullName>
    </submittedName>
</protein>
<dbReference type="AlphaFoldDB" id="W0V4K7"/>
<dbReference type="HOGENOM" id="CLU_3200817_0_0_4"/>
<gene>
    <name evidence="1" type="ORF">GJA_1564</name>
</gene>
<name>W0V4K7_9BURK</name>
<dbReference type="EMBL" id="HG322949">
    <property type="protein sequence ID" value="CDG82207.1"/>
    <property type="molecule type" value="Genomic_DNA"/>
</dbReference>
<dbReference type="KEGG" id="jag:GJA_1564"/>